<keyword evidence="3" id="KW-0328">Glycosyltransferase</keyword>
<evidence type="ECO:0000259" key="11">
    <source>
        <dbReference type="Pfam" id="PF04101"/>
    </source>
</evidence>
<dbReference type="GO" id="GO:0005975">
    <property type="term" value="P:carbohydrate metabolic process"/>
    <property type="evidence" value="ECO:0007669"/>
    <property type="project" value="InterPro"/>
</dbReference>
<dbReference type="SUPFAM" id="SSF53756">
    <property type="entry name" value="UDP-Glycosyltransferase/glycogen phosphorylase"/>
    <property type="match status" value="1"/>
</dbReference>
<dbReference type="Pfam" id="PF03033">
    <property type="entry name" value="Glyco_transf_28"/>
    <property type="match status" value="1"/>
</dbReference>
<evidence type="ECO:0000256" key="3">
    <source>
        <dbReference type="ARBA" id="ARBA00022676"/>
    </source>
</evidence>
<dbReference type="Pfam" id="PF04101">
    <property type="entry name" value="Glyco_tran_28_C"/>
    <property type="match status" value="1"/>
</dbReference>
<dbReference type="HAMAP" id="MF_00033">
    <property type="entry name" value="MurG"/>
    <property type="match status" value="1"/>
</dbReference>
<evidence type="ECO:0000256" key="8">
    <source>
        <dbReference type="ARBA" id="ARBA00023306"/>
    </source>
</evidence>
<keyword evidence="9" id="KW-0961">Cell wall biogenesis/degradation</keyword>
<keyword evidence="6" id="KW-0573">Peptidoglycan synthesis</keyword>
<feature type="domain" description="Glycosyltransferase family 28 N-terminal" evidence="10">
    <location>
        <begin position="5"/>
        <end position="142"/>
    </location>
</feature>
<dbReference type="GO" id="GO:0051301">
    <property type="term" value="P:cell division"/>
    <property type="evidence" value="ECO:0007669"/>
    <property type="project" value="UniProtKB-KW"/>
</dbReference>
<evidence type="ECO:0000256" key="6">
    <source>
        <dbReference type="ARBA" id="ARBA00022984"/>
    </source>
</evidence>
<dbReference type="GO" id="GO:0009252">
    <property type="term" value="P:peptidoglycan biosynthetic process"/>
    <property type="evidence" value="ECO:0007669"/>
    <property type="project" value="UniProtKB-KW"/>
</dbReference>
<gene>
    <name evidence="12" type="ORF">UFOPK1509_00556</name>
</gene>
<dbReference type="AlphaFoldDB" id="A0A6J6CU65"/>
<dbReference type="GO" id="GO:0050511">
    <property type="term" value="F:undecaprenyldiphospho-muramoylpentapeptide beta-N-acetylglucosaminyltransferase activity"/>
    <property type="evidence" value="ECO:0007669"/>
    <property type="project" value="InterPro"/>
</dbReference>
<dbReference type="PANTHER" id="PTHR21015">
    <property type="entry name" value="UDP-N-ACETYLGLUCOSAMINE--N-ACETYLMURAMYL-(PENTAPEPTIDE) PYROPHOSPHORYL-UNDECAPRENOL N-ACETYLGLUCOSAMINE TRANSFERASE 1"/>
    <property type="match status" value="1"/>
</dbReference>
<dbReference type="EMBL" id="CAEZSY010000069">
    <property type="protein sequence ID" value="CAB4555022.1"/>
    <property type="molecule type" value="Genomic_DNA"/>
</dbReference>
<evidence type="ECO:0000313" key="12">
    <source>
        <dbReference type="EMBL" id="CAB4555022.1"/>
    </source>
</evidence>
<accession>A0A6J6CU65</accession>
<organism evidence="12">
    <name type="scientific">freshwater metagenome</name>
    <dbReference type="NCBI Taxonomy" id="449393"/>
    <lineage>
        <taxon>unclassified sequences</taxon>
        <taxon>metagenomes</taxon>
        <taxon>ecological metagenomes</taxon>
    </lineage>
</organism>
<keyword evidence="4" id="KW-0808">Transferase</keyword>
<dbReference type="CDD" id="cd03785">
    <property type="entry name" value="GT28_MurG"/>
    <property type="match status" value="1"/>
</dbReference>
<proteinExistence type="inferred from homology"/>
<evidence type="ECO:0000256" key="7">
    <source>
        <dbReference type="ARBA" id="ARBA00023136"/>
    </source>
</evidence>
<name>A0A6J6CU65_9ZZZZ</name>
<evidence type="ECO:0000256" key="4">
    <source>
        <dbReference type="ARBA" id="ARBA00022679"/>
    </source>
</evidence>
<keyword evidence="2" id="KW-0132">Cell division</keyword>
<dbReference type="PANTHER" id="PTHR21015:SF22">
    <property type="entry name" value="GLYCOSYLTRANSFERASE"/>
    <property type="match status" value="1"/>
</dbReference>
<evidence type="ECO:0000256" key="1">
    <source>
        <dbReference type="ARBA" id="ARBA00022475"/>
    </source>
</evidence>
<protein>
    <submittedName>
        <fullName evidence="12">Unannotated protein</fullName>
    </submittedName>
</protein>
<keyword evidence="5" id="KW-0133">Cell shape</keyword>
<dbReference type="Gene3D" id="3.40.50.2000">
    <property type="entry name" value="Glycogen Phosphorylase B"/>
    <property type="match status" value="2"/>
</dbReference>
<evidence type="ECO:0000256" key="9">
    <source>
        <dbReference type="ARBA" id="ARBA00023316"/>
    </source>
</evidence>
<dbReference type="GO" id="GO:0008360">
    <property type="term" value="P:regulation of cell shape"/>
    <property type="evidence" value="ECO:0007669"/>
    <property type="project" value="UniProtKB-KW"/>
</dbReference>
<dbReference type="InterPro" id="IPR006009">
    <property type="entry name" value="GlcNAc_MurG"/>
</dbReference>
<keyword evidence="8" id="KW-0131">Cell cycle</keyword>
<feature type="domain" description="Glycosyl transferase family 28 C-terminal" evidence="11">
    <location>
        <begin position="200"/>
        <end position="339"/>
    </location>
</feature>
<evidence type="ECO:0000256" key="5">
    <source>
        <dbReference type="ARBA" id="ARBA00022960"/>
    </source>
</evidence>
<dbReference type="GO" id="GO:0071555">
    <property type="term" value="P:cell wall organization"/>
    <property type="evidence" value="ECO:0007669"/>
    <property type="project" value="UniProtKB-KW"/>
</dbReference>
<keyword evidence="7" id="KW-0472">Membrane</keyword>
<keyword evidence="1" id="KW-1003">Cell membrane</keyword>
<dbReference type="InterPro" id="IPR007235">
    <property type="entry name" value="Glyco_trans_28_C"/>
</dbReference>
<sequence length="364" mass="39604">MSQKVIFAGGGTAGHVEPALAVAAELRRLKPELDLVFVGTKNGLENQLVAKAGFALLHIPKILLPRELTPSVFIWPFRFIGAIWQGLQICKSADLIIGFGGYACPPIYIAAAILRKPIFVHEANAIPGWANRLGVNFAKEVFVAFSSAKQKIGKWRSSKLIGMPLRAEILENHKLSDQQKSEIKRLQIQKWGLSEAKPILLVFGGSLGSRHINEAIMQSLAFFTESNIQVVHSVGRNNALPTSTENYLPLPYIEDMATAYTACDLVIARSGALTCAELAAVGKFALLIPLPIGNGEQSANASDLKDAGAALVIEDNKFNADWLISNWSELLRSSANFIPKVMPDTSASEYISQEIIKTLSMVQK</sequence>
<evidence type="ECO:0000259" key="10">
    <source>
        <dbReference type="Pfam" id="PF03033"/>
    </source>
</evidence>
<evidence type="ECO:0000256" key="2">
    <source>
        <dbReference type="ARBA" id="ARBA00022618"/>
    </source>
</evidence>
<reference evidence="12" key="1">
    <citation type="submission" date="2020-05" db="EMBL/GenBank/DDBJ databases">
        <authorList>
            <person name="Chiriac C."/>
            <person name="Salcher M."/>
            <person name="Ghai R."/>
            <person name="Kavagutti S V."/>
        </authorList>
    </citation>
    <scope>NUCLEOTIDE SEQUENCE</scope>
</reference>
<dbReference type="InterPro" id="IPR004276">
    <property type="entry name" value="GlycoTrans_28_N"/>
</dbReference>